<comment type="caution">
    <text evidence="3">The sequence shown here is derived from an EMBL/GenBank/DDBJ whole genome shotgun (WGS) entry which is preliminary data.</text>
</comment>
<gene>
    <name evidence="3" type="ORF">RHGRI_013762</name>
</gene>
<dbReference type="Pfam" id="PF03101">
    <property type="entry name" value="FAR1"/>
    <property type="match status" value="1"/>
</dbReference>
<name>A0AAV6K734_9ERIC</name>
<dbReference type="InterPro" id="IPR004330">
    <property type="entry name" value="FAR1_DNA_bnd_dom"/>
</dbReference>
<evidence type="ECO:0000256" key="1">
    <source>
        <dbReference type="SAM" id="MobiDB-lite"/>
    </source>
</evidence>
<feature type="compositionally biased region" description="Basic and acidic residues" evidence="1">
    <location>
        <begin position="31"/>
        <end position="48"/>
    </location>
</feature>
<organism evidence="3 4">
    <name type="scientific">Rhododendron griersonianum</name>
    <dbReference type="NCBI Taxonomy" id="479676"/>
    <lineage>
        <taxon>Eukaryota</taxon>
        <taxon>Viridiplantae</taxon>
        <taxon>Streptophyta</taxon>
        <taxon>Embryophyta</taxon>
        <taxon>Tracheophyta</taxon>
        <taxon>Spermatophyta</taxon>
        <taxon>Magnoliopsida</taxon>
        <taxon>eudicotyledons</taxon>
        <taxon>Gunneridae</taxon>
        <taxon>Pentapetalae</taxon>
        <taxon>asterids</taxon>
        <taxon>Ericales</taxon>
        <taxon>Ericaceae</taxon>
        <taxon>Ericoideae</taxon>
        <taxon>Rhodoreae</taxon>
        <taxon>Rhododendron</taxon>
    </lineage>
</organism>
<evidence type="ECO:0000259" key="2">
    <source>
        <dbReference type="Pfam" id="PF03101"/>
    </source>
</evidence>
<proteinExistence type="predicted"/>
<protein>
    <recommendedName>
        <fullName evidence="2">FAR1 domain-containing protein</fullName>
    </recommendedName>
</protein>
<feature type="region of interest" description="Disordered" evidence="1">
    <location>
        <begin position="1"/>
        <end position="48"/>
    </location>
</feature>
<evidence type="ECO:0000313" key="4">
    <source>
        <dbReference type="Proteomes" id="UP000823749"/>
    </source>
</evidence>
<evidence type="ECO:0000313" key="3">
    <source>
        <dbReference type="EMBL" id="KAG5548169.1"/>
    </source>
</evidence>
<reference evidence="3" key="1">
    <citation type="submission" date="2020-08" db="EMBL/GenBank/DDBJ databases">
        <title>Plant Genome Project.</title>
        <authorList>
            <person name="Zhang R.-G."/>
        </authorList>
    </citation>
    <scope>NUCLEOTIDE SEQUENCE</scope>
    <source>
        <strain evidence="3">WSP0</strain>
        <tissue evidence="3">Leaf</tissue>
    </source>
</reference>
<dbReference type="Proteomes" id="UP000823749">
    <property type="component" value="Chromosome 5"/>
</dbReference>
<accession>A0AAV6K734</accession>
<keyword evidence="4" id="KW-1185">Reference proteome</keyword>
<dbReference type="PANTHER" id="PTHR46328:SF6">
    <property type="entry name" value="PROTEIN FAR1-RELATED SEQUENCE 5-LIKE"/>
    <property type="match status" value="1"/>
</dbReference>
<dbReference type="AlphaFoldDB" id="A0AAV6K734"/>
<feature type="domain" description="FAR1" evidence="2">
    <location>
        <begin position="67"/>
        <end position="136"/>
    </location>
</feature>
<dbReference type="EMBL" id="JACTNZ010000005">
    <property type="protein sequence ID" value="KAG5548169.1"/>
    <property type="molecule type" value="Genomic_DNA"/>
</dbReference>
<sequence length="227" mass="25262">MAEKVMVDHDFEENFVESETVPDSNVQDLSENGKDDHDTIKPSSKRDPIEPCKGMIFDDLEDAMACYKAFARKKGFSIRKNHTRRSHIDNLLIGVEITCHREGYRRPSYYKKHKNVANRSETMIGCKAMMSLIRDSERWIGFPPRGVGIPPPLSPPPFPSFSTSAHLPLLRLASSWILDLPPSLFRCCWCSVEAPAVVSPVYDGEHGGVFSSAASARAVVVLVAAKS</sequence>
<feature type="compositionally biased region" description="Polar residues" evidence="1">
    <location>
        <begin position="21"/>
        <end position="30"/>
    </location>
</feature>
<dbReference type="PANTHER" id="PTHR46328">
    <property type="entry name" value="FAR-RED IMPAIRED RESPONSIVE (FAR1) FAMILY PROTEIN-RELATED"/>
    <property type="match status" value="1"/>
</dbReference>